<dbReference type="GO" id="GO:0016740">
    <property type="term" value="F:transferase activity"/>
    <property type="evidence" value="ECO:0007669"/>
    <property type="project" value="UniProtKB-KW"/>
</dbReference>
<dbReference type="InterPro" id="IPR036873">
    <property type="entry name" value="Rhodanese-like_dom_sf"/>
</dbReference>
<evidence type="ECO:0000313" key="4">
    <source>
        <dbReference type="Proteomes" id="UP000183104"/>
    </source>
</evidence>
<dbReference type="Proteomes" id="UP000183104">
    <property type="component" value="Unassembled WGS sequence"/>
</dbReference>
<feature type="chain" id="PRO_5010193949" evidence="1">
    <location>
        <begin position="21"/>
        <end position="235"/>
    </location>
</feature>
<keyword evidence="4" id="KW-1185">Reference proteome</keyword>
<keyword evidence="3" id="KW-0808">Transferase</keyword>
<dbReference type="CDD" id="cd00158">
    <property type="entry name" value="RHOD"/>
    <property type="match status" value="1"/>
</dbReference>
<dbReference type="InterPro" id="IPR001763">
    <property type="entry name" value="Rhodanese-like_dom"/>
</dbReference>
<evidence type="ECO:0000313" key="3">
    <source>
        <dbReference type="EMBL" id="SCX75256.1"/>
    </source>
</evidence>
<dbReference type="Gene3D" id="3.40.250.10">
    <property type="entry name" value="Rhodanese-like domain"/>
    <property type="match status" value="1"/>
</dbReference>
<feature type="signal peptide" evidence="1">
    <location>
        <begin position="1"/>
        <end position="20"/>
    </location>
</feature>
<accession>A0A1G5ABM6</accession>
<organism evidence="3 4">
    <name type="scientific">Thiohalorhabdus denitrificans</name>
    <dbReference type="NCBI Taxonomy" id="381306"/>
    <lineage>
        <taxon>Bacteria</taxon>
        <taxon>Pseudomonadati</taxon>
        <taxon>Pseudomonadota</taxon>
        <taxon>Gammaproteobacteria</taxon>
        <taxon>Thiohalorhabdales</taxon>
        <taxon>Thiohalorhabdaceae</taxon>
        <taxon>Thiohalorhabdus</taxon>
    </lineage>
</organism>
<evidence type="ECO:0000256" key="1">
    <source>
        <dbReference type="SAM" id="SignalP"/>
    </source>
</evidence>
<reference evidence="4" key="1">
    <citation type="submission" date="2016-10" db="EMBL/GenBank/DDBJ databases">
        <authorList>
            <person name="Varghese N."/>
        </authorList>
    </citation>
    <scope>NUCLEOTIDE SEQUENCE [LARGE SCALE GENOMIC DNA]</scope>
    <source>
        <strain evidence="4">HL 19</strain>
    </source>
</reference>
<name>A0A1G5ABM6_9GAMM</name>
<proteinExistence type="predicted"/>
<dbReference type="SMART" id="SM00450">
    <property type="entry name" value="RHOD"/>
    <property type="match status" value="1"/>
</dbReference>
<dbReference type="AlphaFoldDB" id="A0A1G5ABM6"/>
<gene>
    <name evidence="3" type="ORF">SAMN05661077_0223</name>
</gene>
<dbReference type="PROSITE" id="PS50206">
    <property type="entry name" value="RHODANESE_3"/>
    <property type="match status" value="1"/>
</dbReference>
<dbReference type="SUPFAM" id="SSF52821">
    <property type="entry name" value="Rhodanese/Cell cycle control phosphatase"/>
    <property type="match status" value="1"/>
</dbReference>
<protein>
    <submittedName>
        <fullName evidence="3">Rhodanese-related sulfurtransferase</fullName>
    </submittedName>
</protein>
<keyword evidence="1" id="KW-0732">Signal</keyword>
<evidence type="ECO:0000259" key="2">
    <source>
        <dbReference type="PROSITE" id="PS50206"/>
    </source>
</evidence>
<dbReference type="EMBL" id="FMUN01000001">
    <property type="protein sequence ID" value="SCX75256.1"/>
    <property type="molecule type" value="Genomic_DNA"/>
</dbReference>
<sequence length="235" mass="25878">MGKSLPGMGGLAALAVWAWAVSTSGVADRLDAPFQPASDYVSPERVEGATTISVERAYELWQEGVPFVDPRTKADYLVGHIPGSTRLRNDPDENWVRAGEVAGQQLEELTEESLREVAAQDEPVVFYCNGVDCPRSSGSAALAVHWGWQEVYYLRHGFPAWQDAGYRVASGDDWPDSPHGPGYYRERPEKARWINNVCDGISMTAWTPAQEKTCKAAKMGLLQYLQERSLGGEEG</sequence>
<dbReference type="RefSeq" id="WP_176758704.1">
    <property type="nucleotide sequence ID" value="NZ_FMUN01000001.1"/>
</dbReference>
<dbReference type="Pfam" id="PF00581">
    <property type="entry name" value="Rhodanese"/>
    <property type="match status" value="1"/>
</dbReference>
<feature type="domain" description="Rhodanese" evidence="2">
    <location>
        <begin position="63"/>
        <end position="170"/>
    </location>
</feature>